<dbReference type="RefSeq" id="WP_343753376.1">
    <property type="nucleotide sequence ID" value="NZ_BAAACW010000021.1"/>
</dbReference>
<accession>A0ABN0X2X7</accession>
<gene>
    <name evidence="2" type="ORF">GCM10008932_03450</name>
</gene>
<dbReference type="Pfam" id="PF13416">
    <property type="entry name" value="SBP_bac_8"/>
    <property type="match status" value="1"/>
</dbReference>
<feature type="chain" id="PRO_5046568899" evidence="1">
    <location>
        <begin position="20"/>
        <end position="564"/>
    </location>
</feature>
<dbReference type="Gene3D" id="3.40.190.10">
    <property type="entry name" value="Periplasmic binding protein-like II"/>
    <property type="match status" value="2"/>
</dbReference>
<organism evidence="2 3">
    <name type="scientific">Alkalibacterium iburiense</name>
    <dbReference type="NCBI Taxonomy" id="290589"/>
    <lineage>
        <taxon>Bacteria</taxon>
        <taxon>Bacillati</taxon>
        <taxon>Bacillota</taxon>
        <taxon>Bacilli</taxon>
        <taxon>Lactobacillales</taxon>
        <taxon>Carnobacteriaceae</taxon>
        <taxon>Alkalibacterium</taxon>
    </lineage>
</organism>
<dbReference type="PROSITE" id="PS51257">
    <property type="entry name" value="PROKAR_LIPOPROTEIN"/>
    <property type="match status" value="1"/>
</dbReference>
<comment type="caution">
    <text evidence="2">The sequence shown here is derived from an EMBL/GenBank/DDBJ whole genome shotgun (WGS) entry which is preliminary data.</text>
</comment>
<sequence length="564" mass="62431">MKLKKLFGPLALTSALLLAACGNGDEASTDTDSNGGNGSDSDSTEEVTLTMFHADLAQNDSFDNPVAQEITEKTGVTLDISYPVGGDDIEAIALMIGSGDYPDLIFGKGGINQLIDAEALQPLDDLIEERGDNLKALYGDQLDRLRNSLDDPQIYHVGTGGVENQYLETSGTMMLQIGLLKELGYPDIQTLEDYENALVQFLEENPTTEDGEEWYPMVLSGADWRWLITVGNPAGFVAGFQDDGQWQVDEETGETVYKFQREEFREYFKWLNSMNAKGLIDPESFTHTHDTYISKLSSGRVLAIADQDWNIGSAEAALRAEGNEWGLWAPLPVTLNEDVLPMSTRDYGFTGTTGISISADSEHVDRAFDFLDWMASEEAQILTNWGIEGTNYEVVDGQRVQLDEDRQNAQTNSNYSFETGVGQYTYPFPQWGSGAVDSNGQGITRTTVEEIRENFVDAELEALEAYDAELWVDLFPAPEELGIPAHGRAYEIPLPTDSEVNIFQQRADDYTTQKITEAILSDPNDFDAIWDEMLEQLDSFGAEAANAEMTDIVNKRLELWGGAE</sequence>
<dbReference type="SUPFAM" id="SSF53850">
    <property type="entry name" value="Periplasmic binding protein-like II"/>
    <property type="match status" value="1"/>
</dbReference>
<keyword evidence="1" id="KW-0732">Signal</keyword>
<protein>
    <submittedName>
        <fullName evidence="2">ABC transporter substrate-binding protein</fullName>
    </submittedName>
</protein>
<dbReference type="EMBL" id="BAAACW010000021">
    <property type="protein sequence ID" value="GAA0353732.1"/>
    <property type="molecule type" value="Genomic_DNA"/>
</dbReference>
<dbReference type="CDD" id="cd13582">
    <property type="entry name" value="PBP2_AlgQ_like_3"/>
    <property type="match status" value="1"/>
</dbReference>
<dbReference type="InterPro" id="IPR006059">
    <property type="entry name" value="SBP"/>
</dbReference>
<proteinExistence type="predicted"/>
<feature type="signal peptide" evidence="1">
    <location>
        <begin position="1"/>
        <end position="19"/>
    </location>
</feature>
<evidence type="ECO:0000256" key="1">
    <source>
        <dbReference type="SAM" id="SignalP"/>
    </source>
</evidence>
<dbReference type="Proteomes" id="UP001501166">
    <property type="component" value="Unassembled WGS sequence"/>
</dbReference>
<keyword evidence="3" id="KW-1185">Reference proteome</keyword>
<dbReference type="InterPro" id="IPR050490">
    <property type="entry name" value="Bact_solute-bd_prot1"/>
</dbReference>
<dbReference type="PANTHER" id="PTHR43649">
    <property type="entry name" value="ARABINOSE-BINDING PROTEIN-RELATED"/>
    <property type="match status" value="1"/>
</dbReference>
<dbReference type="PANTHER" id="PTHR43649:SF12">
    <property type="entry name" value="DIACETYLCHITOBIOSE BINDING PROTEIN DASA"/>
    <property type="match status" value="1"/>
</dbReference>
<name>A0ABN0X2X7_9LACT</name>
<evidence type="ECO:0000313" key="3">
    <source>
        <dbReference type="Proteomes" id="UP001501166"/>
    </source>
</evidence>
<reference evidence="2 3" key="1">
    <citation type="journal article" date="2019" name="Int. J. Syst. Evol. Microbiol.">
        <title>The Global Catalogue of Microorganisms (GCM) 10K type strain sequencing project: providing services to taxonomists for standard genome sequencing and annotation.</title>
        <authorList>
            <consortium name="The Broad Institute Genomics Platform"/>
            <consortium name="The Broad Institute Genome Sequencing Center for Infectious Disease"/>
            <person name="Wu L."/>
            <person name="Ma J."/>
        </authorList>
    </citation>
    <scope>NUCLEOTIDE SEQUENCE [LARGE SCALE GENOMIC DNA]</scope>
    <source>
        <strain evidence="2 3">JCM 12662</strain>
    </source>
</reference>
<evidence type="ECO:0000313" key="2">
    <source>
        <dbReference type="EMBL" id="GAA0353732.1"/>
    </source>
</evidence>